<dbReference type="KEGG" id="pphe:PP2015_1190"/>
<dbReference type="Pfam" id="PF13721">
    <property type="entry name" value="SecD-TM1"/>
    <property type="match status" value="1"/>
</dbReference>
<gene>
    <name evidence="9" type="primary">secD</name>
    <name evidence="15" type="ORF">PP2015_1190</name>
</gene>
<dbReference type="EMBL" id="CP013187">
    <property type="protein sequence ID" value="ALO41706.1"/>
    <property type="molecule type" value="Genomic_DNA"/>
</dbReference>
<keyword evidence="7 9" id="KW-0811">Translocation</keyword>
<evidence type="ECO:0000256" key="4">
    <source>
        <dbReference type="ARBA" id="ARBA00022692"/>
    </source>
</evidence>
<dbReference type="PANTHER" id="PTHR30081:SF13">
    <property type="entry name" value="PROTEIN TRANSLOCASE SUBUNIT SECD"/>
    <property type="match status" value="1"/>
</dbReference>
<dbReference type="GO" id="GO:0015450">
    <property type="term" value="F:protein-transporting ATPase activity"/>
    <property type="evidence" value="ECO:0007669"/>
    <property type="project" value="InterPro"/>
</dbReference>
<evidence type="ECO:0000313" key="15">
    <source>
        <dbReference type="EMBL" id="ALO41706.1"/>
    </source>
</evidence>
<dbReference type="PANTHER" id="PTHR30081">
    <property type="entry name" value="PROTEIN-EXPORT MEMBRANE PROTEIN SEC"/>
    <property type="match status" value="1"/>
</dbReference>
<feature type="domain" description="SecD export protein N-terminal TM" evidence="12">
    <location>
        <begin position="15"/>
        <end position="101"/>
    </location>
</feature>
<feature type="transmembrane region" description="Helical" evidence="9">
    <location>
        <begin position="496"/>
        <end position="518"/>
    </location>
</feature>
<keyword evidence="8 9" id="KW-0472">Membrane</keyword>
<evidence type="ECO:0000256" key="6">
    <source>
        <dbReference type="ARBA" id="ARBA00022989"/>
    </source>
</evidence>
<evidence type="ECO:0000256" key="10">
    <source>
        <dbReference type="SAM" id="MobiDB-lite"/>
    </source>
</evidence>
<protein>
    <recommendedName>
        <fullName evidence="9">Protein translocase subunit SecD</fullName>
    </recommendedName>
</protein>
<comment type="function">
    <text evidence="9">Part of the Sec protein translocase complex. Interacts with the SecYEG preprotein conducting channel. SecDF uses the proton motive force (PMF) to complete protein translocation after the ATP-dependent function of SecA.</text>
</comment>
<dbReference type="Proteomes" id="UP000061457">
    <property type="component" value="Chromosome I"/>
</dbReference>
<dbReference type="Gene3D" id="3.30.70.3400">
    <property type="match status" value="2"/>
</dbReference>
<evidence type="ECO:0000313" key="16">
    <source>
        <dbReference type="Proteomes" id="UP000061457"/>
    </source>
</evidence>
<evidence type="ECO:0000256" key="9">
    <source>
        <dbReference type="HAMAP-Rule" id="MF_01463"/>
    </source>
</evidence>
<dbReference type="GO" id="GO:0043952">
    <property type="term" value="P:protein transport by the Sec complex"/>
    <property type="evidence" value="ECO:0007669"/>
    <property type="project" value="UniProtKB-UniRule"/>
</dbReference>
<dbReference type="Gene3D" id="3.30.1360.200">
    <property type="match status" value="1"/>
</dbReference>
<dbReference type="InterPro" id="IPR048634">
    <property type="entry name" value="SecD_SecF_C"/>
</dbReference>
<comment type="similarity">
    <text evidence="9">Belongs to the SecD/SecF family. SecD subfamily.</text>
</comment>
<dbReference type="Pfam" id="PF02355">
    <property type="entry name" value="SecD_SecF_C"/>
    <property type="match status" value="1"/>
</dbReference>
<evidence type="ECO:0000259" key="12">
    <source>
        <dbReference type="Pfam" id="PF13721"/>
    </source>
</evidence>
<keyword evidence="6 9" id="KW-1133">Transmembrane helix</keyword>
<keyword evidence="2 9" id="KW-0813">Transport</keyword>
<feature type="domain" description="Protein export membrane protein SecD/SecF C-terminal" evidence="11">
    <location>
        <begin position="426"/>
        <end position="593"/>
    </location>
</feature>
<dbReference type="GO" id="GO:0065002">
    <property type="term" value="P:intracellular protein transmembrane transport"/>
    <property type="evidence" value="ECO:0007669"/>
    <property type="project" value="UniProtKB-UniRule"/>
</dbReference>
<dbReference type="GO" id="GO:0005886">
    <property type="term" value="C:plasma membrane"/>
    <property type="evidence" value="ECO:0007669"/>
    <property type="project" value="UniProtKB-SubCell"/>
</dbReference>
<keyword evidence="16" id="KW-1185">Reference proteome</keyword>
<dbReference type="Gene3D" id="1.20.1640.10">
    <property type="entry name" value="Multidrug efflux transporter AcrB transmembrane domain"/>
    <property type="match status" value="1"/>
</dbReference>
<reference evidence="15 16" key="1">
    <citation type="submission" date="2015-11" db="EMBL/GenBank/DDBJ databases">
        <authorList>
            <person name="Zhang Y."/>
            <person name="Guo Z."/>
        </authorList>
    </citation>
    <scope>NUCLEOTIDE SEQUENCE [LARGE SCALE GENOMIC DNA]</scope>
    <source>
        <strain evidence="15 16">KCTC 12086</strain>
    </source>
</reference>
<dbReference type="STRING" id="161398.PP2015_1190"/>
<evidence type="ECO:0000256" key="7">
    <source>
        <dbReference type="ARBA" id="ARBA00023010"/>
    </source>
</evidence>
<dbReference type="GO" id="GO:0006605">
    <property type="term" value="P:protein targeting"/>
    <property type="evidence" value="ECO:0007669"/>
    <property type="project" value="UniProtKB-UniRule"/>
</dbReference>
<evidence type="ECO:0000259" key="14">
    <source>
        <dbReference type="Pfam" id="PF22599"/>
    </source>
</evidence>
<feature type="domain" description="Protein translocase subunit SecDF P1" evidence="13">
    <location>
        <begin position="240"/>
        <end position="297"/>
    </location>
</feature>
<dbReference type="FunFam" id="1.20.1640.10:FF:000004">
    <property type="entry name" value="Protein translocase subunit SecD"/>
    <property type="match status" value="1"/>
</dbReference>
<dbReference type="InterPro" id="IPR048631">
    <property type="entry name" value="SecD_1st"/>
</dbReference>
<dbReference type="InterPro" id="IPR055344">
    <property type="entry name" value="SecD_SecF_C_bact"/>
</dbReference>
<dbReference type="Pfam" id="PF22599">
    <property type="entry name" value="SecDF_P1_head"/>
    <property type="match status" value="1"/>
</dbReference>
<dbReference type="AlphaFoldDB" id="A0A0S2JZS3"/>
<dbReference type="InterPro" id="IPR054384">
    <property type="entry name" value="SecDF_P1_head"/>
</dbReference>
<evidence type="ECO:0000259" key="11">
    <source>
        <dbReference type="Pfam" id="PF02355"/>
    </source>
</evidence>
<keyword evidence="3 9" id="KW-1003">Cell membrane</keyword>
<dbReference type="NCBIfam" id="TIGR01129">
    <property type="entry name" value="secD"/>
    <property type="match status" value="1"/>
</dbReference>
<evidence type="ECO:0000259" key="13">
    <source>
        <dbReference type="Pfam" id="PF21760"/>
    </source>
</evidence>
<evidence type="ECO:0000256" key="5">
    <source>
        <dbReference type="ARBA" id="ARBA00022927"/>
    </source>
</evidence>
<feature type="domain" description="SecDF P1 head subdomain" evidence="14">
    <location>
        <begin position="307"/>
        <end position="424"/>
    </location>
</feature>
<dbReference type="InterPro" id="IPR027398">
    <property type="entry name" value="SecD-TM"/>
</dbReference>
<evidence type="ECO:0000256" key="3">
    <source>
        <dbReference type="ARBA" id="ARBA00022475"/>
    </source>
</evidence>
<dbReference type="InterPro" id="IPR005791">
    <property type="entry name" value="SecD"/>
</dbReference>
<feature type="transmembrane region" description="Helical" evidence="9">
    <location>
        <begin position="546"/>
        <end position="565"/>
    </location>
</feature>
<dbReference type="Pfam" id="PF21760">
    <property type="entry name" value="SecD_1st"/>
    <property type="match status" value="1"/>
</dbReference>
<comment type="subunit">
    <text evidence="9">Forms a complex with SecF. Part of the essential Sec protein translocation apparatus which comprises SecA, SecYEG and auxiliary proteins SecDF-YajC and YidC.</text>
</comment>
<name>A0A0S2JZS3_9GAMM</name>
<dbReference type="HAMAP" id="MF_01463_B">
    <property type="entry name" value="SecD_B"/>
    <property type="match status" value="1"/>
</dbReference>
<evidence type="ECO:0000256" key="1">
    <source>
        <dbReference type="ARBA" id="ARBA00004651"/>
    </source>
</evidence>
<dbReference type="InterPro" id="IPR022813">
    <property type="entry name" value="SecD/SecF_arch_bac"/>
</dbReference>
<feature type="transmembrane region" description="Helical" evidence="9">
    <location>
        <begin position="470"/>
        <end position="490"/>
    </location>
</feature>
<dbReference type="PATRIC" id="fig|161398.10.peg.1212"/>
<accession>A0A0S2JZS3</accession>
<sequence>MKNQLNPKSNNRLTPWALLLVIVFLAISALPNLYPNNTVLKISNHNNALSATQISQYLEDAKLPVREATVNHQTGEIRVLLEHPKASVNAQAILQKKLQTQLQNTANISVQSEATTPAWLQSFNLSPLKLGLDLNGGVLFVLKVDTEKALEERLEKLRLVAKDYRIEHKLRGIKIEAARDNSVVIKANSSQADKLATLAKLLKTDYPSLTSIEKNTASQTIWQLGFDEASQKQIAEQAIGQAISTLRSRIEQLGITEAVTQRQGKQHIRIELPGVQDPAAAKRLIGATAELSFHALQDMGGHTYKYKDGGTTKLNPLPIFTGSEIESAQAGRDESGQPLVQLMLSPSGGDKMSRFSRQNIGRPMATLYGEYHQNQKGDVVKQQEVISVATIQQALNRQFSITNLGTMQRAQELAMVLRAGSLQAPITIVEEQTIGPSLGEQNIENGFNALKLGLAVTLLFMLACYGRLGVVATIALLVNLVCLLGLMSLLPGAVLTLPGIAGLVLTIGMAVDTNVIIFERIRDEIKQGASTFGALKRGYQHAMSSIIDANLTTMITALVLLGVGYGPIKGFAITLALGILTSLFSGVLVSSYLSPLFLKHERKKEHQKDKNKAQLKPATTKKEGAHHA</sequence>
<comment type="caution">
    <text evidence="9">Lacks conserved residue(s) required for the propagation of feature annotation.</text>
</comment>
<evidence type="ECO:0000256" key="2">
    <source>
        <dbReference type="ARBA" id="ARBA00022448"/>
    </source>
</evidence>
<dbReference type="OrthoDB" id="9805019at2"/>
<keyword evidence="4 9" id="KW-0812">Transmembrane</keyword>
<dbReference type="RefSeq" id="WP_083496530.1">
    <property type="nucleotide sequence ID" value="NZ_CP013187.1"/>
</dbReference>
<dbReference type="NCBIfam" id="TIGR00916">
    <property type="entry name" value="2A0604s01"/>
    <property type="match status" value="1"/>
</dbReference>
<comment type="subcellular location">
    <subcellularLocation>
        <location evidence="1 9">Cell membrane</location>
        <topology evidence="1 9">Multi-pass membrane protein</topology>
    </subcellularLocation>
</comment>
<proteinExistence type="inferred from homology"/>
<organism evidence="15 16">
    <name type="scientific">Pseudoalteromonas phenolica</name>
    <dbReference type="NCBI Taxonomy" id="161398"/>
    <lineage>
        <taxon>Bacteria</taxon>
        <taxon>Pseudomonadati</taxon>
        <taxon>Pseudomonadota</taxon>
        <taxon>Gammaproteobacteria</taxon>
        <taxon>Alteromonadales</taxon>
        <taxon>Pseudoalteromonadaceae</taxon>
        <taxon>Pseudoalteromonas</taxon>
    </lineage>
</organism>
<feature type="transmembrane region" description="Helical" evidence="9">
    <location>
        <begin position="571"/>
        <end position="598"/>
    </location>
</feature>
<dbReference type="SUPFAM" id="SSF82866">
    <property type="entry name" value="Multidrug efflux transporter AcrB transmembrane domain"/>
    <property type="match status" value="1"/>
</dbReference>
<evidence type="ECO:0000256" key="8">
    <source>
        <dbReference type="ARBA" id="ARBA00023136"/>
    </source>
</evidence>
<keyword evidence="5 9" id="KW-0653">Protein transport</keyword>
<feature type="region of interest" description="Disordered" evidence="10">
    <location>
        <begin position="603"/>
        <end position="628"/>
    </location>
</feature>